<feature type="compositionally biased region" description="Gly residues" evidence="12">
    <location>
        <begin position="210"/>
        <end position="221"/>
    </location>
</feature>
<keyword evidence="6 11" id="KW-0156">Chromatin regulator</keyword>
<dbReference type="GO" id="GO:0008270">
    <property type="term" value="F:zinc ion binding"/>
    <property type="evidence" value="ECO:0007669"/>
    <property type="project" value="UniProtKB-KW"/>
</dbReference>
<dbReference type="InterPro" id="IPR019786">
    <property type="entry name" value="Zinc_finger_PHD-type_CS"/>
</dbReference>
<feature type="region of interest" description="Disordered" evidence="12">
    <location>
        <begin position="163"/>
        <end position="230"/>
    </location>
</feature>
<dbReference type="SMART" id="SM01408">
    <property type="entry name" value="ING"/>
    <property type="match status" value="1"/>
</dbReference>
<dbReference type="PROSITE" id="PS50016">
    <property type="entry name" value="ZF_PHD_2"/>
    <property type="match status" value="1"/>
</dbReference>
<comment type="subunit">
    <text evidence="11">Component of an histone acetyltransferase complex. Interacts with H3K4me3 and to a lesser extent with H3K4me2.</text>
</comment>
<feature type="binding site" evidence="9">
    <location>
        <position position="286"/>
    </location>
    <ligand>
        <name>Zn(2+)</name>
        <dbReference type="ChEBI" id="CHEBI:29105"/>
        <label>1</label>
    </ligand>
</feature>
<dbReference type="AlphaFoldDB" id="A0A316V8F6"/>
<keyword evidence="7 11" id="KW-0539">Nucleus</keyword>
<feature type="binding site" evidence="9">
    <location>
        <position position="289"/>
    </location>
    <ligand>
        <name>Zn(2+)</name>
        <dbReference type="ChEBI" id="CHEBI:29105"/>
        <label>1</label>
    </ligand>
</feature>
<dbReference type="GO" id="GO:0000785">
    <property type="term" value="C:chromatin"/>
    <property type="evidence" value="ECO:0007669"/>
    <property type="project" value="UniProtKB-ARBA"/>
</dbReference>
<comment type="subcellular location">
    <subcellularLocation>
        <location evidence="1 11">Nucleus</location>
    </subcellularLocation>
</comment>
<proteinExistence type="inferred from homology"/>
<accession>A0A316V8F6</accession>
<evidence type="ECO:0000313" key="14">
    <source>
        <dbReference type="EMBL" id="PWN33917.1"/>
    </source>
</evidence>
<dbReference type="GO" id="GO:0006355">
    <property type="term" value="P:regulation of DNA-templated transcription"/>
    <property type="evidence" value="ECO:0007669"/>
    <property type="project" value="TreeGrafter"/>
</dbReference>
<feature type="site" description="Histone H3K4me3 binding" evidence="8">
    <location>
        <position position="272"/>
    </location>
</feature>
<evidence type="ECO:0000256" key="1">
    <source>
        <dbReference type="ARBA" id="ARBA00004123"/>
    </source>
</evidence>
<evidence type="ECO:0000313" key="15">
    <source>
        <dbReference type="Proteomes" id="UP000245771"/>
    </source>
</evidence>
<evidence type="ECO:0000256" key="7">
    <source>
        <dbReference type="ARBA" id="ARBA00023242"/>
    </source>
</evidence>
<evidence type="ECO:0000256" key="8">
    <source>
        <dbReference type="PIRSR" id="PIRSR628651-50"/>
    </source>
</evidence>
<reference evidence="14 15" key="1">
    <citation type="journal article" date="2018" name="Mol. Biol. Evol.">
        <title>Broad Genomic Sampling Reveals a Smut Pathogenic Ancestry of the Fungal Clade Ustilaginomycotina.</title>
        <authorList>
            <person name="Kijpornyongpan T."/>
            <person name="Mondo S.J."/>
            <person name="Barry K."/>
            <person name="Sandor L."/>
            <person name="Lee J."/>
            <person name="Lipzen A."/>
            <person name="Pangilinan J."/>
            <person name="LaButti K."/>
            <person name="Hainaut M."/>
            <person name="Henrissat B."/>
            <person name="Grigoriev I.V."/>
            <person name="Spatafora J.W."/>
            <person name="Aime M.C."/>
        </authorList>
    </citation>
    <scope>NUCLEOTIDE SEQUENCE [LARGE SCALE GENOMIC DNA]</scope>
    <source>
        <strain evidence="14 15">MCA 3882</strain>
    </source>
</reference>
<dbReference type="InParanoid" id="A0A316V8F6"/>
<dbReference type="InterPro" id="IPR024610">
    <property type="entry name" value="ING_N_histone-binding"/>
</dbReference>
<dbReference type="PROSITE" id="PS01359">
    <property type="entry name" value="ZF_PHD_1"/>
    <property type="match status" value="1"/>
</dbReference>
<dbReference type="InterPro" id="IPR019787">
    <property type="entry name" value="Znf_PHD-finger"/>
</dbReference>
<dbReference type="Gene3D" id="6.10.140.1740">
    <property type="match status" value="1"/>
</dbReference>
<keyword evidence="3 9" id="KW-0479">Metal-binding</keyword>
<evidence type="ECO:0000256" key="12">
    <source>
        <dbReference type="SAM" id="MobiDB-lite"/>
    </source>
</evidence>
<comment type="similarity">
    <text evidence="2 11">Belongs to the ING family.</text>
</comment>
<organism evidence="14 15">
    <name type="scientific">Meira miltonrushii</name>
    <dbReference type="NCBI Taxonomy" id="1280837"/>
    <lineage>
        <taxon>Eukaryota</taxon>
        <taxon>Fungi</taxon>
        <taxon>Dikarya</taxon>
        <taxon>Basidiomycota</taxon>
        <taxon>Ustilaginomycotina</taxon>
        <taxon>Exobasidiomycetes</taxon>
        <taxon>Exobasidiales</taxon>
        <taxon>Brachybasidiaceae</taxon>
        <taxon>Meira</taxon>
    </lineage>
</organism>
<evidence type="ECO:0000256" key="10">
    <source>
        <dbReference type="PROSITE-ProRule" id="PRU00146"/>
    </source>
</evidence>
<evidence type="ECO:0000256" key="2">
    <source>
        <dbReference type="ARBA" id="ARBA00010210"/>
    </source>
</evidence>
<evidence type="ECO:0000256" key="9">
    <source>
        <dbReference type="PIRSR" id="PIRSR628651-51"/>
    </source>
</evidence>
<dbReference type="Proteomes" id="UP000245771">
    <property type="component" value="Unassembled WGS sequence"/>
</dbReference>
<dbReference type="InterPro" id="IPR001965">
    <property type="entry name" value="Znf_PHD"/>
</dbReference>
<feature type="site" description="Histone H3K4me3 binding" evidence="8">
    <location>
        <position position="284"/>
    </location>
</feature>
<dbReference type="STRING" id="1280837.A0A316V8F6"/>
<feature type="binding site" evidence="9">
    <location>
        <position position="264"/>
    </location>
    <ligand>
        <name>Zn(2+)</name>
        <dbReference type="ChEBI" id="CHEBI:29105"/>
        <label>1</label>
    </ligand>
</feature>
<dbReference type="GO" id="GO:0006325">
    <property type="term" value="P:chromatin organization"/>
    <property type="evidence" value="ECO:0007669"/>
    <property type="project" value="UniProtKB-KW"/>
</dbReference>
<feature type="domain" description="PHD-type" evidence="13">
    <location>
        <begin position="259"/>
        <end position="308"/>
    </location>
</feature>
<evidence type="ECO:0000256" key="3">
    <source>
        <dbReference type="ARBA" id="ARBA00022723"/>
    </source>
</evidence>
<dbReference type="PANTHER" id="PTHR10333:SF42">
    <property type="entry name" value="INHIBITOR OF GROWTH PROTEIN 5"/>
    <property type="match status" value="1"/>
</dbReference>
<evidence type="ECO:0000256" key="6">
    <source>
        <dbReference type="ARBA" id="ARBA00022853"/>
    </source>
</evidence>
<comment type="domain">
    <text evidence="11">The PHD-type zinc finger mediates the binding to H3K4me3.</text>
</comment>
<feature type="binding site" evidence="9">
    <location>
        <position position="262"/>
    </location>
    <ligand>
        <name>Zn(2+)</name>
        <dbReference type="ChEBI" id="CHEBI:29105"/>
        <label>1</label>
    </ligand>
</feature>
<feature type="binding site" evidence="9">
    <location>
        <position position="302"/>
    </location>
    <ligand>
        <name>Zn(2+)</name>
        <dbReference type="ChEBI" id="CHEBI:29105"/>
        <label>2</label>
    </ligand>
</feature>
<dbReference type="EMBL" id="KZ819604">
    <property type="protein sequence ID" value="PWN33917.1"/>
    <property type="molecule type" value="Genomic_DNA"/>
</dbReference>
<dbReference type="CDD" id="cd15587">
    <property type="entry name" value="PHD_Yng1p_like"/>
    <property type="match status" value="1"/>
</dbReference>
<evidence type="ECO:0000256" key="11">
    <source>
        <dbReference type="RuleBase" id="RU361213"/>
    </source>
</evidence>
<feature type="binding site" evidence="9">
    <location>
        <position position="275"/>
    </location>
    <ligand>
        <name>Zn(2+)</name>
        <dbReference type="ChEBI" id="CHEBI:29105"/>
        <label>2</label>
    </ligand>
</feature>
<dbReference type="OrthoDB" id="5411773at2759"/>
<dbReference type="InterPro" id="IPR011011">
    <property type="entry name" value="Znf_FYVE_PHD"/>
</dbReference>
<keyword evidence="4 10" id="KW-0863">Zinc-finger</keyword>
<feature type="site" description="Histone H3K4me3 binding" evidence="8">
    <location>
        <position position="276"/>
    </location>
</feature>
<dbReference type="CDD" id="cd16858">
    <property type="entry name" value="ING_ING3_Yng2p"/>
    <property type="match status" value="1"/>
</dbReference>
<feature type="binding site" evidence="9">
    <location>
        <position position="280"/>
    </location>
    <ligand>
        <name>Zn(2+)</name>
        <dbReference type="ChEBI" id="CHEBI:29105"/>
        <label>2</label>
    </ligand>
</feature>
<name>A0A316V8F6_9BASI</name>
<sequence>MITDASEIAQLASEFISSLDNVPQEVQHIIKEIEHKDAKIQELLPKLAAREGQLRDTLAKKDATLNESDKIKVEKLSEKIKADYARADEWSAQKEVLSRDLWRNINAHTKRLEVEIAKVSPVMVSQAENALSATLSSQSQIPSTNTISNAVLGALRSPSVEASLDLSAPSGVKRRFSGTPVTKGRQSSTDRGLPSPSPLSGNAYNALSGNGAGNGSNGLGGTAPHKKMKHSGLSIVTKPESEADVEGELGIGNEEKDDRVYCHCQRVSFGEMIGCDSDDCPYEWFHLSCVGLSKPLPQTWYCSDCRERIEREKTERPIKKRKKQQA</sequence>
<dbReference type="SMART" id="SM00249">
    <property type="entry name" value="PHD"/>
    <property type="match status" value="1"/>
</dbReference>
<gene>
    <name evidence="14" type="ORF">FA14DRAFT_66277</name>
</gene>
<keyword evidence="15" id="KW-1185">Reference proteome</keyword>
<dbReference type="InterPro" id="IPR013083">
    <property type="entry name" value="Znf_RING/FYVE/PHD"/>
</dbReference>
<dbReference type="GeneID" id="37024446"/>
<evidence type="ECO:0000259" key="13">
    <source>
        <dbReference type="PROSITE" id="PS50016"/>
    </source>
</evidence>
<protein>
    <recommendedName>
        <fullName evidence="11">Chromatin modification-related protein</fullName>
    </recommendedName>
</protein>
<evidence type="ECO:0000256" key="5">
    <source>
        <dbReference type="ARBA" id="ARBA00022833"/>
    </source>
</evidence>
<feature type="compositionally biased region" description="Low complexity" evidence="12">
    <location>
        <begin position="200"/>
        <end position="209"/>
    </location>
</feature>
<feature type="binding site" evidence="9">
    <location>
        <position position="305"/>
    </location>
    <ligand>
        <name>Zn(2+)</name>
        <dbReference type="ChEBI" id="CHEBI:29105"/>
        <label>2</label>
    </ligand>
</feature>
<dbReference type="GO" id="GO:0005634">
    <property type="term" value="C:nucleus"/>
    <property type="evidence" value="ECO:0007669"/>
    <property type="project" value="UniProtKB-SubCell"/>
</dbReference>
<dbReference type="RefSeq" id="XP_025354219.1">
    <property type="nucleotide sequence ID" value="XM_025502665.1"/>
</dbReference>
<keyword evidence="5 9" id="KW-0862">Zinc</keyword>
<dbReference type="SUPFAM" id="SSF57903">
    <property type="entry name" value="FYVE/PHD zinc finger"/>
    <property type="match status" value="1"/>
</dbReference>
<dbReference type="FunCoup" id="A0A316V8F6">
    <property type="interactions" value="95"/>
</dbReference>
<feature type="site" description="Histone H3K4me3 binding" evidence="8">
    <location>
        <position position="261"/>
    </location>
</feature>
<dbReference type="Gene3D" id="3.30.40.10">
    <property type="entry name" value="Zinc/RING finger domain, C3HC4 (zinc finger)"/>
    <property type="match status" value="1"/>
</dbReference>
<dbReference type="InterPro" id="IPR028651">
    <property type="entry name" value="ING_fam"/>
</dbReference>
<dbReference type="PANTHER" id="PTHR10333">
    <property type="entry name" value="INHIBITOR OF GROWTH PROTEIN"/>
    <property type="match status" value="1"/>
</dbReference>
<evidence type="ECO:0000256" key="4">
    <source>
        <dbReference type="ARBA" id="ARBA00022771"/>
    </source>
</evidence>
<comment type="function">
    <text evidence="11">Component of an histone acetyltransferase complex.</text>
</comment>
<dbReference type="Pfam" id="PF12998">
    <property type="entry name" value="ING"/>
    <property type="match status" value="1"/>
</dbReference>